<accession>A0ABW7A2N4</accession>
<organism evidence="4 5">
    <name type="scientific">Xanthobacter oligotrophicus</name>
    <dbReference type="NCBI Taxonomy" id="2607286"/>
    <lineage>
        <taxon>Bacteria</taxon>
        <taxon>Pseudomonadati</taxon>
        <taxon>Pseudomonadota</taxon>
        <taxon>Alphaproteobacteria</taxon>
        <taxon>Hyphomicrobiales</taxon>
        <taxon>Xanthobacteraceae</taxon>
        <taxon>Xanthobacter</taxon>
    </lineage>
</organism>
<comment type="caution">
    <text evidence="4">The sequence shown here is derived from an EMBL/GenBank/DDBJ whole genome shotgun (WGS) entry which is preliminary data.</text>
</comment>
<dbReference type="PANTHER" id="PTHR48075">
    <property type="entry name" value="3-HYDROXYACYL-COA DEHYDROGENASE FAMILY PROTEIN"/>
    <property type="match status" value="1"/>
</dbReference>
<evidence type="ECO:0000259" key="3">
    <source>
        <dbReference type="Pfam" id="PF02737"/>
    </source>
</evidence>
<dbReference type="InterPro" id="IPR006108">
    <property type="entry name" value="3HC_DH_C"/>
</dbReference>
<gene>
    <name evidence="4" type="ORF">V5F32_23460</name>
</gene>
<evidence type="ECO:0000313" key="4">
    <source>
        <dbReference type="EMBL" id="MFG1375143.1"/>
    </source>
</evidence>
<dbReference type="Gene3D" id="1.10.1040.10">
    <property type="entry name" value="N-(1-d-carboxylethyl)-l-norvaline Dehydrogenase, domain 2"/>
    <property type="match status" value="2"/>
</dbReference>
<dbReference type="Proteomes" id="UP001604002">
    <property type="component" value="Unassembled WGS sequence"/>
</dbReference>
<protein>
    <submittedName>
        <fullName evidence="4">3-hydroxyacyl-CoA dehydrogenase</fullName>
    </submittedName>
</protein>
<dbReference type="Gene3D" id="3.40.50.720">
    <property type="entry name" value="NAD(P)-binding Rossmann-like Domain"/>
    <property type="match status" value="1"/>
</dbReference>
<feature type="domain" description="3-hydroxyacyl-CoA dehydrogenase C-terminal" evidence="2">
    <location>
        <begin position="199"/>
        <end position="296"/>
    </location>
</feature>
<dbReference type="Pfam" id="PF02737">
    <property type="entry name" value="3HCDH_N"/>
    <property type="match status" value="1"/>
</dbReference>
<dbReference type="EMBL" id="JBAFVH010000022">
    <property type="protein sequence ID" value="MFG1375143.1"/>
    <property type="molecule type" value="Genomic_DNA"/>
</dbReference>
<evidence type="ECO:0000256" key="1">
    <source>
        <dbReference type="ARBA" id="ARBA00023002"/>
    </source>
</evidence>
<dbReference type="Pfam" id="PF00725">
    <property type="entry name" value="3HCDH"/>
    <property type="match status" value="2"/>
</dbReference>
<evidence type="ECO:0000259" key="2">
    <source>
        <dbReference type="Pfam" id="PF00725"/>
    </source>
</evidence>
<name>A0ABW7A2N4_9HYPH</name>
<dbReference type="PANTHER" id="PTHR48075:SF5">
    <property type="entry name" value="3-HYDROXYBUTYRYL-COA DEHYDROGENASE"/>
    <property type="match status" value="1"/>
</dbReference>
<dbReference type="NCBIfam" id="NF006124">
    <property type="entry name" value="PRK08268.1"/>
    <property type="match status" value="1"/>
</dbReference>
<dbReference type="InterPro" id="IPR013328">
    <property type="entry name" value="6PGD_dom2"/>
</dbReference>
<dbReference type="SUPFAM" id="SSF51735">
    <property type="entry name" value="NAD(P)-binding Rossmann-fold domains"/>
    <property type="match status" value="1"/>
</dbReference>
<reference evidence="4 5" key="1">
    <citation type="submission" date="2024-02" db="EMBL/GenBank/DDBJ databases">
        <title>Expansion and revision of Xanthobacter and proposal of Roseixanthobacter gen. nov.</title>
        <authorList>
            <person name="Soltysiak M.P.M."/>
            <person name="Jalihal A."/>
            <person name="Ory A."/>
            <person name="Chrisophersen C."/>
            <person name="Lee A.D."/>
            <person name="Boulton J."/>
            <person name="Springer M."/>
        </authorList>
    </citation>
    <scope>NUCLEOTIDE SEQUENCE [LARGE SCALE GENOMIC DNA]</scope>
    <source>
        <strain evidence="4 5">23A</strain>
    </source>
</reference>
<proteinExistence type="predicted"/>
<sequence length="516" mass="54811">MSVSEPKSSFLPRSRPWSVAVIGAGAMGRGIAQVAAQAGMSVRLHDAVAGRAAEAVIAIRAEMEKRAAAGKLSREVCDAACTSLASVEELSDLADRNLVVEAVVEDLEVKRGLFRALEAVVSVDCMLATNTSSLLVTSIARGCAHPERVGGVHFFNPVPAMKIAEVIAGARTGPATVEALRAFVADIGHAPIVAADTPGFLINHAGRGLYTEGVRIVAEGIAAPHDVDAVMQEAAGFRMGPFQLFDLTGLDVSYPVLSRIYREFFEEPRFRPAPLLRRQVEAGLFGRKVGEGFYRYADGRPVPGAIEESPAEWAPRPVWIEPGDRAAAPWLPARLSALGVHIHDGARPGADAIQLVLPIGEDATSAALRHGLDLQRVMAIDPLLADARRLTLMPTVATRGEVRDALAGMVRTGGGKATLIHDSPGFVAQRMLAMIVNIAADIAQQRIASPGDIDFAVRGGLGYPTGPLALGDALGPRTILTILERMQAFYGDPRYRPSPWLKRRALAACSLTHPDA</sequence>
<feature type="domain" description="3-hydroxyacyl-CoA dehydrogenase C-terminal" evidence="2">
    <location>
        <begin position="425"/>
        <end position="505"/>
    </location>
</feature>
<keyword evidence="5" id="KW-1185">Reference proteome</keyword>
<feature type="domain" description="3-hydroxyacyl-CoA dehydrogenase NAD binding" evidence="3">
    <location>
        <begin position="18"/>
        <end position="196"/>
    </location>
</feature>
<evidence type="ECO:0000313" key="5">
    <source>
        <dbReference type="Proteomes" id="UP001604002"/>
    </source>
</evidence>
<dbReference type="InterPro" id="IPR008927">
    <property type="entry name" value="6-PGluconate_DH-like_C_sf"/>
</dbReference>
<dbReference type="InterPro" id="IPR036291">
    <property type="entry name" value="NAD(P)-bd_dom_sf"/>
</dbReference>
<dbReference type="InterPro" id="IPR006176">
    <property type="entry name" value="3-OHacyl-CoA_DH_NAD-bd"/>
</dbReference>
<keyword evidence="1" id="KW-0560">Oxidoreductase</keyword>
<dbReference type="SUPFAM" id="SSF48179">
    <property type="entry name" value="6-phosphogluconate dehydrogenase C-terminal domain-like"/>
    <property type="match status" value="2"/>
</dbReference>
<dbReference type="RefSeq" id="WP_393994670.1">
    <property type="nucleotide sequence ID" value="NZ_JBAFVH010000022.1"/>
</dbReference>